<dbReference type="InterPro" id="IPR004839">
    <property type="entry name" value="Aminotransferase_I/II_large"/>
</dbReference>
<proteinExistence type="predicted"/>
<gene>
    <name evidence="5" type="ORF">BJ982_001924</name>
</gene>
<dbReference type="InterPro" id="IPR015424">
    <property type="entry name" value="PyrdxlP-dep_Trfase"/>
</dbReference>
<evidence type="ECO:0000313" key="5">
    <source>
        <dbReference type="EMBL" id="MBB4700380.1"/>
    </source>
</evidence>
<dbReference type="EC" id="2.6.1.9" evidence="5"/>
<keyword evidence="2 5" id="KW-0808">Transferase</keyword>
<evidence type="ECO:0000259" key="4">
    <source>
        <dbReference type="Pfam" id="PF00155"/>
    </source>
</evidence>
<dbReference type="InterPro" id="IPR015422">
    <property type="entry name" value="PyrdxlP-dep_Trfase_small"/>
</dbReference>
<evidence type="ECO:0000256" key="1">
    <source>
        <dbReference type="ARBA" id="ARBA00022576"/>
    </source>
</evidence>
<dbReference type="Gene3D" id="3.90.1150.10">
    <property type="entry name" value="Aspartate Aminotransferase, domain 1"/>
    <property type="match status" value="1"/>
</dbReference>
<evidence type="ECO:0000256" key="3">
    <source>
        <dbReference type="ARBA" id="ARBA00022898"/>
    </source>
</evidence>
<dbReference type="Proteomes" id="UP000542210">
    <property type="component" value="Unassembled WGS sequence"/>
</dbReference>
<reference evidence="5 6" key="1">
    <citation type="submission" date="2020-08" db="EMBL/GenBank/DDBJ databases">
        <title>Sequencing the genomes of 1000 actinobacteria strains.</title>
        <authorList>
            <person name="Klenk H.-P."/>
        </authorList>
    </citation>
    <scope>NUCLEOTIDE SEQUENCE [LARGE SCALE GENOMIC DNA]</scope>
    <source>
        <strain evidence="5 6">DSM 45784</strain>
    </source>
</reference>
<dbReference type="Pfam" id="PF00155">
    <property type="entry name" value="Aminotran_1_2"/>
    <property type="match status" value="1"/>
</dbReference>
<dbReference type="InterPro" id="IPR024892">
    <property type="entry name" value="ArAT"/>
</dbReference>
<dbReference type="GO" id="GO:0004400">
    <property type="term" value="F:histidinol-phosphate transaminase activity"/>
    <property type="evidence" value="ECO:0007669"/>
    <property type="project" value="UniProtKB-EC"/>
</dbReference>
<dbReference type="EMBL" id="JACHND010000001">
    <property type="protein sequence ID" value="MBB4700380.1"/>
    <property type="molecule type" value="Genomic_DNA"/>
</dbReference>
<dbReference type="InterPro" id="IPR015421">
    <property type="entry name" value="PyrdxlP-dep_Trfase_major"/>
</dbReference>
<keyword evidence="1 5" id="KW-0032">Aminotransferase</keyword>
<evidence type="ECO:0000313" key="6">
    <source>
        <dbReference type="Proteomes" id="UP000542210"/>
    </source>
</evidence>
<dbReference type="SUPFAM" id="SSF53383">
    <property type="entry name" value="PLP-dependent transferases"/>
    <property type="match status" value="1"/>
</dbReference>
<sequence>MSAYRDKESSNAEGGSDITFDLSSNELVLSPLPTVLAAIEEGLPRLARYPDPTARDLTRAIAGHLCVSADEVAVGPGSAGVLQQILLALCGRGDEVVYAWPGFDAYPLLVAISGATSVHVPLTVSGGHDLDEIRTRVNARTRVVILCSPHNPTGVVIDHGELCGFLRSLPDHVVAVIDEAYVEFHRNSDPAGMPKVLREHSNAVVLRTFSKAHGLAGLRVGYAAGPREVVATVRKTAIPFGVTRFAEQAAMLSLRSEDELRERMAAVTAARDELTADLVDMGLPVLPSRANFVWLPLASAAESFARAAATAGVKVRACPGHGVRISVGDAEAHRTLLAALGQKDRGNRL</sequence>
<keyword evidence="3" id="KW-0663">Pyridoxal phosphate</keyword>
<keyword evidence="6" id="KW-1185">Reference proteome</keyword>
<dbReference type="CDD" id="cd00609">
    <property type="entry name" value="AAT_like"/>
    <property type="match status" value="1"/>
</dbReference>
<organism evidence="5 6">
    <name type="scientific">Sphaerisporangium siamense</name>
    <dbReference type="NCBI Taxonomy" id="795645"/>
    <lineage>
        <taxon>Bacteria</taxon>
        <taxon>Bacillati</taxon>
        <taxon>Actinomycetota</taxon>
        <taxon>Actinomycetes</taxon>
        <taxon>Streptosporangiales</taxon>
        <taxon>Streptosporangiaceae</taxon>
        <taxon>Sphaerisporangium</taxon>
    </lineage>
</organism>
<dbReference type="Gene3D" id="3.40.640.10">
    <property type="entry name" value="Type I PLP-dependent aspartate aminotransferase-like (Major domain)"/>
    <property type="match status" value="1"/>
</dbReference>
<dbReference type="PANTHER" id="PTHR43643">
    <property type="entry name" value="HISTIDINOL-PHOSPHATE AMINOTRANSFERASE 2"/>
    <property type="match status" value="1"/>
</dbReference>
<protein>
    <submittedName>
        <fullName evidence="5">Histidinol-phosphate aminotransferase</fullName>
        <ecNumber evidence="5">2.6.1.9</ecNumber>
    </submittedName>
</protein>
<dbReference type="NCBIfam" id="NF002878">
    <property type="entry name" value="PRK03321.1"/>
    <property type="match status" value="1"/>
</dbReference>
<dbReference type="GO" id="GO:0030170">
    <property type="term" value="F:pyridoxal phosphate binding"/>
    <property type="evidence" value="ECO:0007669"/>
    <property type="project" value="InterPro"/>
</dbReference>
<evidence type="ECO:0000256" key="2">
    <source>
        <dbReference type="ARBA" id="ARBA00022679"/>
    </source>
</evidence>
<accession>A0A7W7D4X0</accession>
<comment type="caution">
    <text evidence="5">The sequence shown here is derived from an EMBL/GenBank/DDBJ whole genome shotgun (WGS) entry which is preliminary data.</text>
</comment>
<feature type="domain" description="Aminotransferase class I/classII large" evidence="4">
    <location>
        <begin position="20"/>
        <end position="340"/>
    </location>
</feature>
<dbReference type="PANTHER" id="PTHR43643:SF3">
    <property type="entry name" value="HISTIDINOL-PHOSPHATE AMINOTRANSFERASE"/>
    <property type="match status" value="1"/>
</dbReference>
<dbReference type="AlphaFoldDB" id="A0A7W7D4X0"/>
<dbReference type="InterPro" id="IPR050106">
    <property type="entry name" value="HistidinolP_aminotransfase"/>
</dbReference>
<name>A0A7W7D4X0_9ACTN</name>